<reference evidence="2" key="1">
    <citation type="submission" date="2022-11" db="EMBL/GenBank/DDBJ databases">
        <authorList>
            <person name="Petersen C."/>
        </authorList>
    </citation>
    <scope>NUCLEOTIDE SEQUENCE</scope>
    <source>
        <strain evidence="2">IBT 21917</strain>
    </source>
</reference>
<proteinExistence type="predicted"/>
<sequence>MSSGTEHVVDFPPGGKGQNGSSSSDEAAVTSPRLGLAQDPQTPQIPRPELREKDDPLIYTSWWWPWWIPPGSTWSGCRLVRGRYEGMIMEDRVVILQEPDMAPFLGPVTPSTMTGQGYPVVDESPEAKLRAGY</sequence>
<dbReference type="Proteomes" id="UP001146351">
    <property type="component" value="Unassembled WGS sequence"/>
</dbReference>
<organism evidence="2 3">
    <name type="scientific">Penicillium capsulatum</name>
    <dbReference type="NCBI Taxonomy" id="69766"/>
    <lineage>
        <taxon>Eukaryota</taxon>
        <taxon>Fungi</taxon>
        <taxon>Dikarya</taxon>
        <taxon>Ascomycota</taxon>
        <taxon>Pezizomycotina</taxon>
        <taxon>Eurotiomycetes</taxon>
        <taxon>Eurotiomycetidae</taxon>
        <taxon>Eurotiales</taxon>
        <taxon>Aspergillaceae</taxon>
        <taxon>Penicillium</taxon>
    </lineage>
</organism>
<name>A0A9W9ISW6_9EURO</name>
<evidence type="ECO:0000313" key="2">
    <source>
        <dbReference type="EMBL" id="KAJ5183648.1"/>
    </source>
</evidence>
<evidence type="ECO:0000256" key="1">
    <source>
        <dbReference type="SAM" id="MobiDB-lite"/>
    </source>
</evidence>
<feature type="region of interest" description="Disordered" evidence="1">
    <location>
        <begin position="1"/>
        <end position="51"/>
    </location>
</feature>
<dbReference type="EMBL" id="JAPQKO010000001">
    <property type="protein sequence ID" value="KAJ5183648.1"/>
    <property type="molecule type" value="Genomic_DNA"/>
</dbReference>
<keyword evidence="3" id="KW-1185">Reference proteome</keyword>
<dbReference type="AlphaFoldDB" id="A0A9W9ISW6"/>
<comment type="caution">
    <text evidence="2">The sequence shown here is derived from an EMBL/GenBank/DDBJ whole genome shotgun (WGS) entry which is preliminary data.</text>
</comment>
<evidence type="ECO:0000313" key="3">
    <source>
        <dbReference type="Proteomes" id="UP001146351"/>
    </source>
</evidence>
<protein>
    <submittedName>
        <fullName evidence="2">Uncharacterized protein</fullName>
    </submittedName>
</protein>
<gene>
    <name evidence="2" type="ORF">N7492_001264</name>
</gene>
<accession>A0A9W9ISW6</accession>
<reference evidence="2" key="2">
    <citation type="journal article" date="2023" name="IMA Fungus">
        <title>Comparative genomic study of the Penicillium genus elucidates a diverse pangenome and 15 lateral gene transfer events.</title>
        <authorList>
            <person name="Petersen C."/>
            <person name="Sorensen T."/>
            <person name="Nielsen M.R."/>
            <person name="Sondergaard T.E."/>
            <person name="Sorensen J.L."/>
            <person name="Fitzpatrick D.A."/>
            <person name="Frisvad J.C."/>
            <person name="Nielsen K.L."/>
        </authorList>
    </citation>
    <scope>NUCLEOTIDE SEQUENCE</scope>
    <source>
        <strain evidence="2">IBT 21917</strain>
    </source>
</reference>